<dbReference type="Proteomes" id="UP000596742">
    <property type="component" value="Unassembled WGS sequence"/>
</dbReference>
<reference evidence="1" key="1">
    <citation type="submission" date="2018-11" db="EMBL/GenBank/DDBJ databases">
        <authorList>
            <person name="Alioto T."/>
            <person name="Alioto T."/>
        </authorList>
    </citation>
    <scope>NUCLEOTIDE SEQUENCE</scope>
</reference>
<evidence type="ECO:0000313" key="2">
    <source>
        <dbReference type="Proteomes" id="UP000596742"/>
    </source>
</evidence>
<gene>
    <name evidence="1" type="ORF">MGAL_10B008737</name>
</gene>
<name>A0A8B6C575_MYTGA</name>
<comment type="caution">
    <text evidence="1">The sequence shown here is derived from an EMBL/GenBank/DDBJ whole genome shotgun (WGS) entry which is preliminary data.</text>
</comment>
<feature type="non-terminal residue" evidence="1">
    <location>
        <position position="1"/>
    </location>
</feature>
<organism evidence="1 2">
    <name type="scientific">Mytilus galloprovincialis</name>
    <name type="common">Mediterranean mussel</name>
    <dbReference type="NCBI Taxonomy" id="29158"/>
    <lineage>
        <taxon>Eukaryota</taxon>
        <taxon>Metazoa</taxon>
        <taxon>Spiralia</taxon>
        <taxon>Lophotrochozoa</taxon>
        <taxon>Mollusca</taxon>
        <taxon>Bivalvia</taxon>
        <taxon>Autobranchia</taxon>
        <taxon>Pteriomorphia</taxon>
        <taxon>Mytilida</taxon>
        <taxon>Mytiloidea</taxon>
        <taxon>Mytilidae</taxon>
        <taxon>Mytilinae</taxon>
        <taxon>Mytilus</taxon>
    </lineage>
</organism>
<evidence type="ECO:0000313" key="1">
    <source>
        <dbReference type="EMBL" id="VDH99263.1"/>
    </source>
</evidence>
<accession>A0A8B6C575</accession>
<protein>
    <submittedName>
        <fullName evidence="1">Uncharacterized protein</fullName>
    </submittedName>
</protein>
<dbReference type="EMBL" id="UYJE01001116">
    <property type="protein sequence ID" value="VDH99263.1"/>
    <property type="molecule type" value="Genomic_DNA"/>
</dbReference>
<proteinExistence type="predicted"/>
<dbReference type="AlphaFoldDB" id="A0A8B6C575"/>
<keyword evidence="2" id="KW-1185">Reference proteome</keyword>
<sequence>MPNCWYMTVVAFSVYHVSNGGKLTRQCKESNGRCGINTNSSCDGMFGPGWVEMGKCCNSRPCCNI</sequence>